<dbReference type="Proteomes" id="UP000887212">
    <property type="component" value="Unassembled WGS sequence"/>
</dbReference>
<accession>A0AA37CIM4</accession>
<comment type="caution">
    <text evidence="2">The sequence shown here is derived from an EMBL/GenBank/DDBJ whole genome shotgun (WGS) entry which is preliminary data.</text>
</comment>
<sequence length="65" mass="7263">MFMPHSGQCFTFLGNASGEPLFISIEPIFPLHAGHFVVNLIASIKAKPKKNKENDRNGGSLFWFK</sequence>
<protein>
    <submittedName>
        <fullName evidence="2">Uncharacterized protein</fullName>
    </submittedName>
</protein>
<gene>
    <name evidence="2" type="ORF">KAM435_41400</name>
</gene>
<proteinExistence type="predicted"/>
<feature type="transmembrane region" description="Helical" evidence="1">
    <location>
        <begin position="28"/>
        <end position="46"/>
    </location>
</feature>
<reference evidence="2" key="1">
    <citation type="submission" date="2021-07" db="EMBL/GenBank/DDBJ databases">
        <title>Whole genome sequencing of carbapenem-resistant Pseudomonas spp. isolated in Japan.</title>
        <authorList>
            <person name="Suzuki M."/>
            <person name="Maehana S."/>
            <person name="Kitasato H."/>
        </authorList>
    </citation>
    <scope>NUCLEOTIDE SEQUENCE</scope>
    <source>
        <strain evidence="2">KAM435</strain>
    </source>
</reference>
<organism evidence="2 3">
    <name type="scientific">Aquipseudomonas alcaligenes</name>
    <name type="common">Pseudomonas alcaligenes</name>
    <dbReference type="NCBI Taxonomy" id="43263"/>
    <lineage>
        <taxon>Bacteria</taxon>
        <taxon>Pseudomonadati</taxon>
        <taxon>Pseudomonadota</taxon>
        <taxon>Gammaproteobacteria</taxon>
        <taxon>Pseudomonadales</taxon>
        <taxon>Pseudomonadaceae</taxon>
        <taxon>Aquipseudomonas</taxon>
    </lineage>
</organism>
<evidence type="ECO:0000313" key="2">
    <source>
        <dbReference type="EMBL" id="GIZ90813.1"/>
    </source>
</evidence>
<evidence type="ECO:0000256" key="1">
    <source>
        <dbReference type="SAM" id="Phobius"/>
    </source>
</evidence>
<keyword evidence="1" id="KW-0812">Transmembrane</keyword>
<dbReference type="AlphaFoldDB" id="A0AA37CIM4"/>
<evidence type="ECO:0000313" key="3">
    <source>
        <dbReference type="Proteomes" id="UP000887212"/>
    </source>
</evidence>
<keyword evidence="1" id="KW-0472">Membrane</keyword>
<keyword evidence="1" id="KW-1133">Transmembrane helix</keyword>
<name>A0AA37CIM4_AQUAC</name>
<dbReference type="EMBL" id="BPMS01000035">
    <property type="protein sequence ID" value="GIZ90813.1"/>
    <property type="molecule type" value="Genomic_DNA"/>
</dbReference>